<dbReference type="Gene3D" id="3.30.300.30">
    <property type="match status" value="1"/>
</dbReference>
<evidence type="ECO:0000313" key="7">
    <source>
        <dbReference type="Proteomes" id="UP001185631"/>
    </source>
</evidence>
<dbReference type="NCBIfam" id="NF004837">
    <property type="entry name" value="PRK06187.1"/>
    <property type="match status" value="1"/>
</dbReference>
<dbReference type="AlphaFoldDB" id="A0A9X3M9R7"/>
<dbReference type="InterPro" id="IPR025110">
    <property type="entry name" value="AMP-bd_C"/>
</dbReference>
<evidence type="ECO:0000259" key="2">
    <source>
        <dbReference type="Pfam" id="PF00501"/>
    </source>
</evidence>
<dbReference type="SUPFAM" id="SSF56801">
    <property type="entry name" value="Acetyl-CoA synthetase-like"/>
    <property type="match status" value="1"/>
</dbReference>
<dbReference type="PROSITE" id="PS00455">
    <property type="entry name" value="AMP_BINDING"/>
    <property type="match status" value="1"/>
</dbReference>
<name>A0A9X3M9R7_9CORY</name>
<accession>A0A9X3M9R7</accession>
<reference evidence="4" key="1">
    <citation type="submission" date="2022-02" db="EMBL/GenBank/DDBJ databases">
        <title>Corynebacterium sp. from urogenital microbiome.</title>
        <authorList>
            <person name="Cappelli E.A."/>
            <person name="Ribeiro T.G."/>
            <person name="Peixe L."/>
        </authorList>
    </citation>
    <scope>NUCLEOTIDE SEQUENCE</scope>
    <source>
        <strain evidence="4">C8Ua_181</strain>
    </source>
</reference>
<feature type="domain" description="AMP-binding enzyme C-terminal" evidence="3">
    <location>
        <begin position="475"/>
        <end position="552"/>
    </location>
</feature>
<organism evidence="4 6">
    <name type="scientific">Corynebacterium curieae</name>
    <dbReference type="NCBI Taxonomy" id="2913500"/>
    <lineage>
        <taxon>Bacteria</taxon>
        <taxon>Bacillati</taxon>
        <taxon>Actinomycetota</taxon>
        <taxon>Actinomycetes</taxon>
        <taxon>Mycobacteriales</taxon>
        <taxon>Corynebacteriaceae</taxon>
        <taxon>Corynebacterium</taxon>
    </lineage>
</organism>
<dbReference type="InterPro" id="IPR000873">
    <property type="entry name" value="AMP-dep_synth/lig_dom"/>
</dbReference>
<feature type="domain" description="AMP-dependent synthetase/ligase" evidence="2">
    <location>
        <begin position="41"/>
        <end position="407"/>
    </location>
</feature>
<keyword evidence="4" id="KW-0436">Ligase</keyword>
<evidence type="ECO:0000313" key="5">
    <source>
        <dbReference type="EMBL" id="MDV2423598.1"/>
    </source>
</evidence>
<dbReference type="Pfam" id="PF13193">
    <property type="entry name" value="AMP-binding_C"/>
    <property type="match status" value="1"/>
</dbReference>
<dbReference type="InterPro" id="IPR045851">
    <property type="entry name" value="AMP-bd_C_sf"/>
</dbReference>
<dbReference type="Pfam" id="PF00501">
    <property type="entry name" value="AMP-binding"/>
    <property type="match status" value="1"/>
</dbReference>
<dbReference type="Proteomes" id="UP001146430">
    <property type="component" value="Unassembled WGS sequence"/>
</dbReference>
<gene>
    <name evidence="4" type="ORF">L8V01_04560</name>
    <name evidence="5" type="ORF">RAE13_04095</name>
</gene>
<feature type="region of interest" description="Disordered" evidence="1">
    <location>
        <begin position="573"/>
        <end position="595"/>
    </location>
</feature>
<dbReference type="PANTHER" id="PTHR43767">
    <property type="entry name" value="LONG-CHAIN-FATTY-ACID--COA LIGASE"/>
    <property type="match status" value="1"/>
</dbReference>
<dbReference type="NCBIfam" id="NF004143">
    <property type="entry name" value="PRK05620.1"/>
    <property type="match status" value="1"/>
</dbReference>
<sequence length="595" mass="65324">MLSTMMDIPLSLTRILEYGASVHGNTTVTTWHGEGTGSEFDPAEEVTFRDIAARAAAFAHAIHDDLGITGDERVGSFMWNCAEHLEVMFGTACKGAIFAPLNKQLMNDQIRHIINHAEISAIVCDPRLAQQLGKVLTGTTSVASVIITGAQPAQQFAHLFPRGVEVYSYEALIDGRSTVYDWPELDERTAAALCYSTGTTGAPKGVLYSHRSLYLEAMQLRSSDSLCITHGETFLCCIPICHVLSWGVPFTCFMTGTPLVLPDADVSAPTLAKAIAATSPRVAHGVPTIWIQLFVHYMHHPPERMTLTEIYAGGSPVPPQLIKMWEERYGVDVVHVWGMVETSTVGSVARPPQGASGDTRWAYRVSQGRIPASLEYRVVNDGQVVARTDRNAGELQVRGNLVTGSYYHSPTAEPGEIASEFRGKQVEAAEDKFTADGWLRTGDVGSVTKDGFLTVEDRARDVIRSGGEWIYSVQLENLIMSNSRVVEAAVIGYPDKQWVERPLAVTVLAEGVSPTIETAESLRASMRKELPSWMLPEYWTFVKSIDKTSVGKFDKKDLRAHLAEGEYNIIRLKGPGESQRLDPTGPTELNRETQQ</sequence>
<evidence type="ECO:0000256" key="1">
    <source>
        <dbReference type="SAM" id="MobiDB-lite"/>
    </source>
</evidence>
<evidence type="ECO:0000313" key="4">
    <source>
        <dbReference type="EMBL" id="MCZ9306750.1"/>
    </source>
</evidence>
<dbReference type="InterPro" id="IPR050237">
    <property type="entry name" value="ATP-dep_AMP-bd_enzyme"/>
</dbReference>
<dbReference type="Proteomes" id="UP001185631">
    <property type="component" value="Unassembled WGS sequence"/>
</dbReference>
<dbReference type="EMBL" id="JAKMUU010000002">
    <property type="protein sequence ID" value="MCZ9306750.1"/>
    <property type="molecule type" value="Genomic_DNA"/>
</dbReference>
<dbReference type="EMBL" id="JAVBID010000004">
    <property type="protein sequence ID" value="MDV2423598.1"/>
    <property type="molecule type" value="Genomic_DNA"/>
</dbReference>
<dbReference type="GO" id="GO:0016877">
    <property type="term" value="F:ligase activity, forming carbon-sulfur bonds"/>
    <property type="evidence" value="ECO:0007669"/>
    <property type="project" value="UniProtKB-ARBA"/>
</dbReference>
<evidence type="ECO:0000313" key="6">
    <source>
        <dbReference type="Proteomes" id="UP001146430"/>
    </source>
</evidence>
<dbReference type="InterPro" id="IPR042099">
    <property type="entry name" value="ANL_N_sf"/>
</dbReference>
<dbReference type="RefSeq" id="WP_269945967.1">
    <property type="nucleotide sequence ID" value="NZ_JAKMUU010000002.1"/>
</dbReference>
<comment type="caution">
    <text evidence="4">The sequence shown here is derived from an EMBL/GenBank/DDBJ whole genome shotgun (WGS) entry which is preliminary data.</text>
</comment>
<protein>
    <submittedName>
        <fullName evidence="4">Long-chain fatty-acid--CoA ligase</fullName>
    </submittedName>
</protein>
<dbReference type="InterPro" id="IPR020845">
    <property type="entry name" value="AMP-binding_CS"/>
</dbReference>
<dbReference type="Gene3D" id="3.40.50.12780">
    <property type="entry name" value="N-terminal domain of ligase-like"/>
    <property type="match status" value="1"/>
</dbReference>
<reference evidence="5 7" key="2">
    <citation type="submission" date="2023-08" db="EMBL/GenBank/DDBJ databases">
        <title>Genomic characterization of the C. tuberculostearicum species complex, a ubiquitous member of the human skin microbiome.</title>
        <authorList>
            <person name="Ahmed N."/>
            <person name="Deming C."/>
            <person name="Conlan S."/>
            <person name="Segre J."/>
        </authorList>
    </citation>
    <scope>NUCLEOTIDE SEQUENCE [LARGE SCALE GENOMIC DNA]</scope>
    <source>
        <strain evidence="5 7">CTNIH19</strain>
    </source>
</reference>
<dbReference type="PANTHER" id="PTHR43767:SF11">
    <property type="entry name" value="MEDIUM-CHAIN-FATTY-ACID--COA LIGASE"/>
    <property type="match status" value="1"/>
</dbReference>
<proteinExistence type="predicted"/>
<evidence type="ECO:0000259" key="3">
    <source>
        <dbReference type="Pfam" id="PF13193"/>
    </source>
</evidence>
<keyword evidence="7" id="KW-1185">Reference proteome</keyword>